<keyword evidence="5" id="KW-0503">Monooxygenase</keyword>
<dbReference type="InterPro" id="IPR009100">
    <property type="entry name" value="AcylCoA_DH/oxidase_NM_dom_sf"/>
</dbReference>
<gene>
    <name evidence="5" type="ORF">G3T16_00445</name>
</gene>
<keyword evidence="1" id="KW-0560">Oxidoreductase</keyword>
<dbReference type="InterPro" id="IPR050741">
    <property type="entry name" value="Acyl-CoA_dehydrogenase"/>
</dbReference>
<dbReference type="GO" id="GO:0005737">
    <property type="term" value="C:cytoplasm"/>
    <property type="evidence" value="ECO:0007669"/>
    <property type="project" value="TreeGrafter"/>
</dbReference>
<reference evidence="5 6" key="1">
    <citation type="submission" date="2020-02" db="EMBL/GenBank/DDBJ databases">
        <title>Genome sequencing for Kineobactrum sp. M2.</title>
        <authorList>
            <person name="Park S.-J."/>
        </authorList>
    </citation>
    <scope>NUCLEOTIDE SEQUENCE [LARGE SCALE GENOMIC DNA]</scope>
    <source>
        <strain evidence="5 6">M2</strain>
    </source>
</reference>
<dbReference type="GO" id="GO:0033539">
    <property type="term" value="P:fatty acid beta-oxidation using acyl-CoA dehydrogenase"/>
    <property type="evidence" value="ECO:0007669"/>
    <property type="project" value="TreeGrafter"/>
</dbReference>
<protein>
    <submittedName>
        <fullName evidence="5">Flavin-dependent monooxygenase</fullName>
    </submittedName>
</protein>
<dbReference type="Gene3D" id="2.40.110.10">
    <property type="entry name" value="Butyryl-CoA Dehydrogenase, subunit A, domain 2"/>
    <property type="match status" value="1"/>
</dbReference>
<organism evidence="5 6">
    <name type="scientific">Kineobactrum salinum</name>
    <dbReference type="NCBI Taxonomy" id="2708301"/>
    <lineage>
        <taxon>Bacteria</taxon>
        <taxon>Pseudomonadati</taxon>
        <taxon>Pseudomonadota</taxon>
        <taxon>Gammaproteobacteria</taxon>
        <taxon>Cellvibrionales</taxon>
        <taxon>Halieaceae</taxon>
        <taxon>Kineobactrum</taxon>
    </lineage>
</organism>
<dbReference type="PANTHER" id="PTHR48083:SF19">
    <property type="entry name" value="FLAVIN-DEPENDENT MONOOXYGENASE, OXYGENASE SUBUNIT HSAA"/>
    <property type="match status" value="1"/>
</dbReference>
<dbReference type="CDD" id="cd01159">
    <property type="entry name" value="NcnH"/>
    <property type="match status" value="1"/>
</dbReference>
<dbReference type="Gene3D" id="1.20.140.10">
    <property type="entry name" value="Butyryl-CoA Dehydrogenase, subunit A, domain 3"/>
    <property type="match status" value="1"/>
</dbReference>
<dbReference type="PIRSF" id="PIRSF016578">
    <property type="entry name" value="HsaA"/>
    <property type="match status" value="1"/>
</dbReference>
<accession>A0A6C0U643</accession>
<dbReference type="InterPro" id="IPR013786">
    <property type="entry name" value="AcylCoA_DH/ox_N"/>
</dbReference>
<evidence type="ECO:0000313" key="5">
    <source>
        <dbReference type="EMBL" id="QIB67466.1"/>
    </source>
</evidence>
<dbReference type="InterPro" id="IPR036250">
    <property type="entry name" value="AcylCo_DH-like_C"/>
</dbReference>
<dbReference type="InterPro" id="IPR013107">
    <property type="entry name" value="Acyl-CoA_DH_C"/>
</dbReference>
<dbReference type="GO" id="GO:0003995">
    <property type="term" value="F:acyl-CoA dehydrogenase activity"/>
    <property type="evidence" value="ECO:0007669"/>
    <property type="project" value="TreeGrafter"/>
</dbReference>
<dbReference type="InterPro" id="IPR037069">
    <property type="entry name" value="AcylCoA_DH/ox_N_sf"/>
</dbReference>
<evidence type="ECO:0000256" key="2">
    <source>
        <dbReference type="ARBA" id="ARBA00049661"/>
    </source>
</evidence>
<feature type="domain" description="Acyl-CoA dehydrogenase C-terminal" evidence="4">
    <location>
        <begin position="245"/>
        <end position="373"/>
    </location>
</feature>
<feature type="domain" description="Acyl-CoA dehydrogenase/oxidase N-terminal" evidence="3">
    <location>
        <begin position="23"/>
        <end position="99"/>
    </location>
</feature>
<dbReference type="KEGG" id="kim:G3T16_00445"/>
<dbReference type="SUPFAM" id="SSF47203">
    <property type="entry name" value="Acyl-CoA dehydrogenase C-terminal domain-like"/>
    <property type="match status" value="1"/>
</dbReference>
<dbReference type="GO" id="GO:0016712">
    <property type="term" value="F:oxidoreductase activity, acting on paired donors, with incorporation or reduction of molecular oxygen, reduced flavin or flavoprotein as one donor, and incorporation of one atom of oxygen"/>
    <property type="evidence" value="ECO:0007669"/>
    <property type="project" value="TreeGrafter"/>
</dbReference>
<dbReference type="SUPFAM" id="SSF56645">
    <property type="entry name" value="Acyl-CoA dehydrogenase NM domain-like"/>
    <property type="match status" value="1"/>
</dbReference>
<name>A0A6C0U643_9GAMM</name>
<evidence type="ECO:0000259" key="4">
    <source>
        <dbReference type="Pfam" id="PF08028"/>
    </source>
</evidence>
<keyword evidence="6" id="KW-1185">Reference proteome</keyword>
<dbReference type="InterPro" id="IPR046373">
    <property type="entry name" value="Acyl-CoA_Oxase/DH_mid-dom_sf"/>
</dbReference>
<evidence type="ECO:0000313" key="6">
    <source>
        <dbReference type="Proteomes" id="UP000477680"/>
    </source>
</evidence>
<dbReference type="Pfam" id="PF08028">
    <property type="entry name" value="Acyl-CoA_dh_2"/>
    <property type="match status" value="1"/>
</dbReference>
<dbReference type="Gene3D" id="1.10.540.10">
    <property type="entry name" value="Acyl-CoA dehydrogenase/oxidase, N-terminal domain"/>
    <property type="match status" value="1"/>
</dbReference>
<dbReference type="Proteomes" id="UP000477680">
    <property type="component" value="Chromosome"/>
</dbReference>
<dbReference type="Pfam" id="PF02771">
    <property type="entry name" value="Acyl-CoA_dh_N"/>
    <property type="match status" value="1"/>
</dbReference>
<sequence length="397" mass="43280">MEANKEKSASAPPDLVSKVHEIMDEIATRADECEANRVVPVENIQALHRVGLLDSVKPKKFGGLEVSPPEMFQAFAELAGACPSTAWVSSLLAVHAHAIAYYDPRLQEEIWGDDPEALIGSSIAPLGKLKPVEGGYRLSGRFPWSSGCDHVSWCLLGALIEDETSGQKLHGLLAVPRADYQIEDTWYSSALKGTGSKDVVVNDVFVPGYRAETLMALNTGTSRGFGTHKGDIYTLPFQPIFASNFSAVAYGIAESALDVYRERLQNRVRAYTGAKASLSPPGYMRLAESYHEVRAARLILESEWNDFADHAARRAAPTLDTMVRWRTSQAYATRLSVSAVDRLMMASGGSAILLSSKLQRCFRDVHGAAAHAYSDYDIATQILGRHLIGAEPDPTLL</sequence>
<comment type="similarity">
    <text evidence="2">Belongs to the HpaH/HsaA monooxygenase family.</text>
</comment>
<dbReference type="GO" id="GO:0050660">
    <property type="term" value="F:flavin adenine dinucleotide binding"/>
    <property type="evidence" value="ECO:0007669"/>
    <property type="project" value="InterPro"/>
</dbReference>
<evidence type="ECO:0000259" key="3">
    <source>
        <dbReference type="Pfam" id="PF02771"/>
    </source>
</evidence>
<dbReference type="EMBL" id="CP048711">
    <property type="protein sequence ID" value="QIB67466.1"/>
    <property type="molecule type" value="Genomic_DNA"/>
</dbReference>
<evidence type="ECO:0000256" key="1">
    <source>
        <dbReference type="ARBA" id="ARBA00023002"/>
    </source>
</evidence>
<proteinExistence type="inferred from homology"/>
<dbReference type="PANTHER" id="PTHR48083">
    <property type="entry name" value="MEDIUM-CHAIN SPECIFIC ACYL-COA DEHYDROGENASE, MITOCHONDRIAL-RELATED"/>
    <property type="match status" value="1"/>
</dbReference>
<dbReference type="AlphaFoldDB" id="A0A6C0U643"/>